<feature type="region of interest" description="Disordered" evidence="1">
    <location>
        <begin position="1"/>
        <end position="45"/>
    </location>
</feature>
<comment type="caution">
    <text evidence="2">The sequence shown here is derived from an EMBL/GenBank/DDBJ whole genome shotgun (WGS) entry which is preliminary data.</text>
</comment>
<feature type="compositionally biased region" description="Polar residues" evidence="1">
    <location>
        <begin position="17"/>
        <end position="28"/>
    </location>
</feature>
<proteinExistence type="predicted"/>
<evidence type="ECO:0000256" key="1">
    <source>
        <dbReference type="SAM" id="MobiDB-lite"/>
    </source>
</evidence>
<feature type="compositionally biased region" description="Polar residues" evidence="1">
    <location>
        <begin position="1"/>
        <end position="10"/>
    </location>
</feature>
<dbReference type="PANTHER" id="PTHR37166:SF1">
    <property type="entry name" value="PROTEIN FLAG"/>
    <property type="match status" value="1"/>
</dbReference>
<accession>A0A938Y4L1</accession>
<reference evidence="2" key="1">
    <citation type="submission" date="2021-01" db="EMBL/GenBank/DDBJ databases">
        <title>Genomic Encyclopedia of Type Strains, Phase IV (KMG-IV): sequencing the most valuable type-strain genomes for metagenomic binning, comparative biology and taxonomic classification.</title>
        <authorList>
            <person name="Goeker M."/>
        </authorList>
    </citation>
    <scope>NUCLEOTIDE SEQUENCE</scope>
    <source>
        <strain evidence="2">DSM 25523</strain>
    </source>
</reference>
<dbReference type="Pfam" id="PF03646">
    <property type="entry name" value="FlaG"/>
    <property type="match status" value="1"/>
</dbReference>
<gene>
    <name evidence="2" type="ORF">JOD01_003143</name>
</gene>
<keyword evidence="2" id="KW-0969">Cilium</keyword>
<evidence type="ECO:0000313" key="3">
    <source>
        <dbReference type="Proteomes" id="UP000717624"/>
    </source>
</evidence>
<sequence>MEIRGDSQTAKADIKETNNLLQQSQLGSAQEEPAKQQEKTYSKEQVDKEIENLNKWLEIKKTHLKFIKHEKLDKYYVQVINDGTGEVIREVPSKKIMDMVASFYENIGLIVDEKR</sequence>
<dbReference type="AlphaFoldDB" id="A0A938Y4L1"/>
<evidence type="ECO:0000313" key="2">
    <source>
        <dbReference type="EMBL" id="MBM7591492.1"/>
    </source>
</evidence>
<keyword evidence="2" id="KW-0966">Cell projection</keyword>
<dbReference type="RefSeq" id="WP_338028572.1">
    <property type="nucleotide sequence ID" value="NZ_BAABIN010000019.1"/>
</dbReference>
<protein>
    <submittedName>
        <fullName evidence="2">Flagellar protein FlaG</fullName>
    </submittedName>
</protein>
<organism evidence="2 3">
    <name type="scientific">Brevibacillus fulvus</name>
    <dbReference type="NCBI Taxonomy" id="1125967"/>
    <lineage>
        <taxon>Bacteria</taxon>
        <taxon>Bacillati</taxon>
        <taxon>Bacillota</taxon>
        <taxon>Bacilli</taxon>
        <taxon>Bacillales</taxon>
        <taxon>Paenibacillaceae</taxon>
        <taxon>Brevibacillus</taxon>
    </lineage>
</organism>
<dbReference type="Proteomes" id="UP000717624">
    <property type="component" value="Unassembled WGS sequence"/>
</dbReference>
<dbReference type="Gene3D" id="3.30.160.170">
    <property type="entry name" value="FlaG-like"/>
    <property type="match status" value="1"/>
</dbReference>
<dbReference type="EMBL" id="JAFBEB010000012">
    <property type="protein sequence ID" value="MBM7591492.1"/>
    <property type="molecule type" value="Genomic_DNA"/>
</dbReference>
<dbReference type="PANTHER" id="PTHR37166">
    <property type="entry name" value="PROTEIN FLAG"/>
    <property type="match status" value="1"/>
</dbReference>
<keyword evidence="2" id="KW-0282">Flagellum</keyword>
<feature type="compositionally biased region" description="Basic and acidic residues" evidence="1">
    <location>
        <begin position="32"/>
        <end position="45"/>
    </location>
</feature>
<dbReference type="InterPro" id="IPR035924">
    <property type="entry name" value="FlaG-like_sf"/>
</dbReference>
<dbReference type="InterPro" id="IPR005186">
    <property type="entry name" value="FlaG"/>
</dbReference>
<name>A0A938Y4L1_9BACL</name>
<dbReference type="SUPFAM" id="SSF160214">
    <property type="entry name" value="FlaG-like"/>
    <property type="match status" value="1"/>
</dbReference>
<keyword evidence="3" id="KW-1185">Reference proteome</keyword>